<name>A0A2A2GFB2_9BACT</name>
<comment type="similarity">
    <text evidence="1">Belongs to the glycosyltransferase 2 family.</text>
</comment>
<accession>A0A2A2GFB2</accession>
<dbReference type="InterPro" id="IPR029044">
    <property type="entry name" value="Nucleotide-diphossugar_trans"/>
</dbReference>
<dbReference type="EMBL" id="NSKE01000001">
    <property type="protein sequence ID" value="PAU95555.1"/>
    <property type="molecule type" value="Genomic_DNA"/>
</dbReference>
<dbReference type="Pfam" id="PF00535">
    <property type="entry name" value="Glycos_transf_2"/>
    <property type="match status" value="1"/>
</dbReference>
<dbReference type="PANTHER" id="PTHR43179">
    <property type="entry name" value="RHAMNOSYLTRANSFERASE WBBL"/>
    <property type="match status" value="1"/>
</dbReference>
<evidence type="ECO:0000256" key="2">
    <source>
        <dbReference type="ARBA" id="ARBA00022676"/>
    </source>
</evidence>
<dbReference type="Proteomes" id="UP000218831">
    <property type="component" value="Unassembled WGS sequence"/>
</dbReference>
<reference evidence="5 6" key="1">
    <citation type="submission" date="2017-08" db="EMBL/GenBank/DDBJ databases">
        <title>Aliifodinibius alkalisoli sp. nov., isolated from saline alkaline soil.</title>
        <authorList>
            <person name="Liu D."/>
            <person name="Zhang G."/>
        </authorList>
    </citation>
    <scope>NUCLEOTIDE SEQUENCE [LARGE SCALE GENOMIC DNA]</scope>
    <source>
        <strain evidence="5 6">WN023</strain>
    </source>
</reference>
<dbReference type="RefSeq" id="WP_095604800.1">
    <property type="nucleotide sequence ID" value="NZ_NSKE01000001.1"/>
</dbReference>
<evidence type="ECO:0000256" key="3">
    <source>
        <dbReference type="ARBA" id="ARBA00022679"/>
    </source>
</evidence>
<dbReference type="SUPFAM" id="SSF53448">
    <property type="entry name" value="Nucleotide-diphospho-sugar transferases"/>
    <property type="match status" value="1"/>
</dbReference>
<organism evidence="5 6">
    <name type="scientific">Fodinibius salipaludis</name>
    <dbReference type="NCBI Taxonomy" id="2032627"/>
    <lineage>
        <taxon>Bacteria</taxon>
        <taxon>Pseudomonadati</taxon>
        <taxon>Balneolota</taxon>
        <taxon>Balneolia</taxon>
        <taxon>Balneolales</taxon>
        <taxon>Balneolaceae</taxon>
        <taxon>Fodinibius</taxon>
    </lineage>
</organism>
<keyword evidence="3" id="KW-0808">Transferase</keyword>
<dbReference type="OrthoDB" id="9771846at2"/>
<keyword evidence="6" id="KW-1185">Reference proteome</keyword>
<keyword evidence="2" id="KW-0328">Glycosyltransferase</keyword>
<proteinExistence type="inferred from homology"/>
<dbReference type="PANTHER" id="PTHR43179:SF12">
    <property type="entry name" value="GALACTOFURANOSYLTRANSFERASE GLFT2"/>
    <property type="match status" value="1"/>
</dbReference>
<dbReference type="GO" id="GO:0016757">
    <property type="term" value="F:glycosyltransferase activity"/>
    <property type="evidence" value="ECO:0007669"/>
    <property type="project" value="UniProtKB-KW"/>
</dbReference>
<dbReference type="AlphaFoldDB" id="A0A2A2GFB2"/>
<evidence type="ECO:0000256" key="1">
    <source>
        <dbReference type="ARBA" id="ARBA00006739"/>
    </source>
</evidence>
<comment type="caution">
    <text evidence="5">The sequence shown here is derived from an EMBL/GenBank/DDBJ whole genome shotgun (WGS) entry which is preliminary data.</text>
</comment>
<dbReference type="CDD" id="cd04186">
    <property type="entry name" value="GT_2_like_c"/>
    <property type="match status" value="1"/>
</dbReference>
<evidence type="ECO:0000313" key="5">
    <source>
        <dbReference type="EMBL" id="PAU95555.1"/>
    </source>
</evidence>
<dbReference type="InterPro" id="IPR001173">
    <property type="entry name" value="Glyco_trans_2-like"/>
</dbReference>
<evidence type="ECO:0000259" key="4">
    <source>
        <dbReference type="Pfam" id="PF00535"/>
    </source>
</evidence>
<gene>
    <name evidence="5" type="ORF">CK503_00370</name>
</gene>
<dbReference type="Gene3D" id="3.90.550.10">
    <property type="entry name" value="Spore Coat Polysaccharide Biosynthesis Protein SpsA, Chain A"/>
    <property type="match status" value="1"/>
</dbReference>
<feature type="domain" description="Glycosyltransferase 2-like" evidence="4">
    <location>
        <begin position="5"/>
        <end position="118"/>
    </location>
</feature>
<evidence type="ECO:0000313" key="6">
    <source>
        <dbReference type="Proteomes" id="UP000218831"/>
    </source>
</evidence>
<protein>
    <recommendedName>
        <fullName evidence="4">Glycosyltransferase 2-like domain-containing protein</fullName>
    </recommendedName>
</protein>
<sequence>MPYFSIIIVSWNALHHLKTYFPSVTATDYPHYEIILADNASTDGSKQWIRENYPDVKIAEFDRNYGYCGGNNRAVSHAEGDILIFLNNDVRVEPDWLDGLATSFQEDDSIAAVQPKMLWDKDPEYFEYAGAAGGFSDRFGYPFCRGRIFDTLEKDQGQYNYESDIFWASGAALAIRKELFEEFGPFDEDFVFHMEEIDLCWRLWNMGYRVRYCPESTVYHLGGGSLPMDSPRKLYYNYRNNLRMIWKNSSIHSIAWQFLGRYLLDIAAAFKTLKDGDTQSFKAIFRAHLDFWKGFHNTYQKRYYLQQQRKVQDNPPVMLNKSIVWEYFIRGKKKFSEIFSR</sequence>